<dbReference type="Proteomes" id="UP000199149">
    <property type="component" value="Unassembled WGS sequence"/>
</dbReference>
<organism evidence="2 3">
    <name type="scientific">Algoriella xinjiangensis</name>
    <dbReference type="NCBI Taxonomy" id="684065"/>
    <lineage>
        <taxon>Bacteria</taxon>
        <taxon>Pseudomonadati</taxon>
        <taxon>Bacteroidota</taxon>
        <taxon>Flavobacteriia</taxon>
        <taxon>Flavobacteriales</taxon>
        <taxon>Weeksellaceae</taxon>
        <taxon>Algoriella</taxon>
    </lineage>
</organism>
<dbReference type="EMBL" id="FOUZ01000018">
    <property type="protein sequence ID" value="SFN65533.1"/>
    <property type="molecule type" value="Genomic_DNA"/>
</dbReference>
<keyword evidence="1" id="KW-1133">Transmembrane helix</keyword>
<evidence type="ECO:0000256" key="1">
    <source>
        <dbReference type="SAM" id="Phobius"/>
    </source>
</evidence>
<sequence>MIYLYYFFTFLGTYVLKLISTLIGSLLFGILISSFEANQNKVISNTSKGYQFGLSFTCNLISLVFIFTVLKIFDTNFNKFIIMIFLIFWEIISISSSKNEHNRTAQLFGALLALLVYTVF</sequence>
<feature type="transmembrane region" description="Helical" evidence="1">
    <location>
        <begin position="52"/>
        <end position="73"/>
    </location>
</feature>
<name>A0A1I5ASW9_9FLAO</name>
<proteinExistence type="predicted"/>
<dbReference type="AlphaFoldDB" id="A0A1I5ASW9"/>
<feature type="transmembrane region" description="Helical" evidence="1">
    <location>
        <begin position="7"/>
        <end position="32"/>
    </location>
</feature>
<dbReference type="STRING" id="684065.SAMN05421738_11846"/>
<protein>
    <submittedName>
        <fullName evidence="2">Uncharacterized protein</fullName>
    </submittedName>
</protein>
<gene>
    <name evidence="2" type="ORF">SAMN05421738_11846</name>
</gene>
<keyword evidence="3" id="KW-1185">Reference proteome</keyword>
<feature type="transmembrane region" description="Helical" evidence="1">
    <location>
        <begin position="80"/>
        <end position="97"/>
    </location>
</feature>
<evidence type="ECO:0000313" key="3">
    <source>
        <dbReference type="Proteomes" id="UP000199149"/>
    </source>
</evidence>
<evidence type="ECO:0000313" key="2">
    <source>
        <dbReference type="EMBL" id="SFN65533.1"/>
    </source>
</evidence>
<keyword evidence="1" id="KW-0812">Transmembrane</keyword>
<keyword evidence="1" id="KW-0472">Membrane</keyword>
<reference evidence="3" key="1">
    <citation type="submission" date="2016-10" db="EMBL/GenBank/DDBJ databases">
        <authorList>
            <person name="Varghese N."/>
            <person name="Submissions S."/>
        </authorList>
    </citation>
    <scope>NUCLEOTIDE SEQUENCE [LARGE SCALE GENOMIC DNA]</scope>
    <source>
        <strain evidence="3">XJ109</strain>
    </source>
</reference>
<accession>A0A1I5ASW9</accession>